<feature type="domain" description="Multidrug resistance protein MdtA-like barrel-sandwich hybrid" evidence="5">
    <location>
        <begin position="471"/>
        <end position="663"/>
    </location>
</feature>
<keyword evidence="3" id="KW-0175">Coiled coil</keyword>
<feature type="transmembrane region" description="Helical" evidence="4">
    <location>
        <begin position="395"/>
        <end position="413"/>
    </location>
</feature>
<dbReference type="GO" id="GO:0030313">
    <property type="term" value="C:cell envelope"/>
    <property type="evidence" value="ECO:0007669"/>
    <property type="project" value="UniProtKB-SubCell"/>
</dbReference>
<evidence type="ECO:0000256" key="1">
    <source>
        <dbReference type="ARBA" id="ARBA00004196"/>
    </source>
</evidence>
<comment type="similarity">
    <text evidence="2">Belongs to the membrane fusion protein (MFP) (TC 8.A.1) family.</text>
</comment>
<feature type="domain" description="CusB-like beta-barrel" evidence="6">
    <location>
        <begin position="672"/>
        <end position="746"/>
    </location>
</feature>
<dbReference type="InterPro" id="IPR058792">
    <property type="entry name" value="Beta-barrel_RND_2"/>
</dbReference>
<dbReference type="SUPFAM" id="SSF111369">
    <property type="entry name" value="HlyD-like secretion proteins"/>
    <property type="match status" value="1"/>
</dbReference>
<keyword evidence="4" id="KW-0812">Transmembrane</keyword>
<evidence type="ECO:0000256" key="3">
    <source>
        <dbReference type="ARBA" id="ARBA00023054"/>
    </source>
</evidence>
<organism evidence="7 8">
    <name type="scientific">Solimonas aquatica</name>
    <dbReference type="NCBI Taxonomy" id="489703"/>
    <lineage>
        <taxon>Bacteria</taxon>
        <taxon>Pseudomonadati</taxon>
        <taxon>Pseudomonadota</taxon>
        <taxon>Gammaproteobacteria</taxon>
        <taxon>Nevskiales</taxon>
        <taxon>Nevskiaceae</taxon>
        <taxon>Solimonas</taxon>
    </lineage>
</organism>
<dbReference type="STRING" id="489703.SAMN04488038_103225"/>
<dbReference type="AlphaFoldDB" id="A0A1H9CXR6"/>
<keyword evidence="8" id="KW-1185">Reference proteome</keyword>
<dbReference type="OrthoDB" id="9800613at2"/>
<evidence type="ECO:0000256" key="2">
    <source>
        <dbReference type="ARBA" id="ARBA00009477"/>
    </source>
</evidence>
<evidence type="ECO:0000313" key="7">
    <source>
        <dbReference type="EMBL" id="SEQ06012.1"/>
    </source>
</evidence>
<dbReference type="RefSeq" id="WP_093283004.1">
    <property type="nucleotide sequence ID" value="NZ_FOFS01000003.1"/>
</dbReference>
<dbReference type="EMBL" id="FOFS01000003">
    <property type="protein sequence ID" value="SEQ06012.1"/>
    <property type="molecule type" value="Genomic_DNA"/>
</dbReference>
<dbReference type="Proteomes" id="UP000199233">
    <property type="component" value="Unassembled WGS sequence"/>
</dbReference>
<dbReference type="Pfam" id="PF25954">
    <property type="entry name" value="Beta-barrel_RND_2"/>
    <property type="match status" value="1"/>
</dbReference>
<feature type="transmembrane region" description="Helical" evidence="4">
    <location>
        <begin position="441"/>
        <end position="457"/>
    </location>
</feature>
<comment type="subcellular location">
    <subcellularLocation>
        <location evidence="1">Cell envelope</location>
    </subcellularLocation>
</comment>
<dbReference type="InterPro" id="IPR058625">
    <property type="entry name" value="MdtA-like_BSH"/>
</dbReference>
<dbReference type="Gene3D" id="2.40.50.100">
    <property type="match status" value="1"/>
</dbReference>
<accession>A0A1H9CXR6</accession>
<name>A0A1H9CXR6_9GAMM</name>
<evidence type="ECO:0000259" key="5">
    <source>
        <dbReference type="Pfam" id="PF25917"/>
    </source>
</evidence>
<feature type="transmembrane region" description="Helical" evidence="4">
    <location>
        <begin position="272"/>
        <end position="294"/>
    </location>
</feature>
<feature type="transmembrane region" description="Helical" evidence="4">
    <location>
        <begin position="371"/>
        <end position="389"/>
    </location>
</feature>
<feature type="transmembrane region" description="Helical" evidence="4">
    <location>
        <begin position="300"/>
        <end position="318"/>
    </location>
</feature>
<dbReference type="Pfam" id="PF25917">
    <property type="entry name" value="BSH_RND"/>
    <property type="match status" value="1"/>
</dbReference>
<keyword evidence="4" id="KW-1133">Transmembrane helix</keyword>
<dbReference type="PANTHER" id="PTHR32347:SF23">
    <property type="entry name" value="BLL5650 PROTEIN"/>
    <property type="match status" value="1"/>
</dbReference>
<dbReference type="Gene3D" id="2.40.30.170">
    <property type="match status" value="1"/>
</dbReference>
<feature type="transmembrane region" description="Helical" evidence="4">
    <location>
        <begin position="200"/>
        <end position="219"/>
    </location>
</feature>
<sequence>MYTSRYRKLQVARYSALPDGGQELAGPDPQQAPLRVTADHYRIAQMFDGRSSGEAICARVEAEFGTRPSRRALEAFAAQLAVTGVLLAGYAEPLPSVTLLEPQLDTRVDPADSGPLLPSTAPGSLTGPGLMDGLLEIVTDARREQKPPLLQLQPRLWVACGRLLNWPLHSPLTALLFVALLLALVFGLQQHYLRGAVSLLLLRNPLHLLILLPLAWAVLQSFSAAARAAAVADFAGVAPAIELRLNELHIPHLRVDTSGPVERAPLAQRLRIIGSGLSAMGALMGAGIFCWFLSHSTHPLISAYSLACAVVGAGFLLFRLNPLVRRDGYFLLAQWVGIADLREQAGAAWFNYLRRGWVAQKRVLPKNVLRLYWVLVGLYFAVLIYFWSLSLRLFLRHYGGAGFVLLVVMGVIVSQTFKTTREGSNLDLGAVKRKPWYKRRAAWLALAAIVAAVPYRYDPSGDFLVLPGARADVRALISGDVREVLVKEGQAVQAGEVLARLSDDEERAAVASAKAKLAKLNSDLALAGKGGKAEEVSVAESAVETARKRAEVSAEQAARLAAAYKRNSVTAQEYERMRGQADIDKRSLEEARSRLNLVRSAAASDVIASIKAQVGEAQAALDYAQTQLEYTQIKAPIAGRVVSGSLQFALGAYLNRGDQLATIESTEQRLAEVKLPEAGIDQVQVGKSAWAKVWAFPSSSFGGKVLSIAPNAEDGPYGKVVRVQVELQDPDHRLLPGMTGNAKLQGHWYPAAVVFTRALVRFFLVEVWSWIP</sequence>
<dbReference type="PANTHER" id="PTHR32347">
    <property type="entry name" value="EFFLUX SYSTEM COMPONENT YKNX-RELATED"/>
    <property type="match status" value="1"/>
</dbReference>
<keyword evidence="4" id="KW-0472">Membrane</keyword>
<evidence type="ECO:0000256" key="4">
    <source>
        <dbReference type="SAM" id="Phobius"/>
    </source>
</evidence>
<dbReference type="InterPro" id="IPR050465">
    <property type="entry name" value="UPF0194_transport"/>
</dbReference>
<gene>
    <name evidence="7" type="ORF">SAMN04488038_103225</name>
</gene>
<evidence type="ECO:0000313" key="8">
    <source>
        <dbReference type="Proteomes" id="UP000199233"/>
    </source>
</evidence>
<reference evidence="7 8" key="1">
    <citation type="submission" date="2016-10" db="EMBL/GenBank/DDBJ databases">
        <authorList>
            <person name="de Groot N.N."/>
        </authorList>
    </citation>
    <scope>NUCLEOTIDE SEQUENCE [LARGE SCALE GENOMIC DNA]</scope>
    <source>
        <strain evidence="7 8">DSM 25927</strain>
    </source>
</reference>
<proteinExistence type="inferred from homology"/>
<evidence type="ECO:0000259" key="6">
    <source>
        <dbReference type="Pfam" id="PF25954"/>
    </source>
</evidence>
<protein>
    <submittedName>
        <fullName evidence="7">Multidrug resistance efflux pump</fullName>
    </submittedName>
</protein>
<feature type="transmembrane region" description="Helical" evidence="4">
    <location>
        <begin position="171"/>
        <end position="188"/>
    </location>
</feature>